<gene>
    <name evidence="2" type="primary">LOC107761862</name>
</gene>
<protein>
    <submittedName>
        <fullName evidence="2">F-box protein At1g71320</fullName>
    </submittedName>
</protein>
<evidence type="ECO:0000313" key="2">
    <source>
        <dbReference type="RefSeq" id="XP_016435640.1"/>
    </source>
</evidence>
<evidence type="ECO:0000259" key="1">
    <source>
        <dbReference type="PROSITE" id="PS50181"/>
    </source>
</evidence>
<dbReference type="CDD" id="cd22157">
    <property type="entry name" value="F-box_AtFBW1-like"/>
    <property type="match status" value="1"/>
</dbReference>
<dbReference type="AlphaFoldDB" id="A0A1S3X6M7"/>
<dbReference type="InterPro" id="IPR050796">
    <property type="entry name" value="SCF_F-box_component"/>
</dbReference>
<dbReference type="OrthoDB" id="1580541at2759"/>
<dbReference type="Pfam" id="PF00646">
    <property type="entry name" value="F-box"/>
    <property type="match status" value="1"/>
</dbReference>
<dbReference type="PROSITE" id="PS50181">
    <property type="entry name" value="FBOX"/>
    <property type="match status" value="1"/>
</dbReference>
<dbReference type="PANTHER" id="PTHR31672">
    <property type="entry name" value="BNACNNG10540D PROTEIN"/>
    <property type="match status" value="1"/>
</dbReference>
<proteinExistence type="predicted"/>
<organism evidence="2">
    <name type="scientific">Nicotiana tabacum</name>
    <name type="common">Common tobacco</name>
    <dbReference type="NCBI Taxonomy" id="4097"/>
    <lineage>
        <taxon>Eukaryota</taxon>
        <taxon>Viridiplantae</taxon>
        <taxon>Streptophyta</taxon>
        <taxon>Embryophyta</taxon>
        <taxon>Tracheophyta</taxon>
        <taxon>Spermatophyta</taxon>
        <taxon>Magnoliopsida</taxon>
        <taxon>eudicotyledons</taxon>
        <taxon>Gunneridae</taxon>
        <taxon>Pentapetalae</taxon>
        <taxon>asterids</taxon>
        <taxon>lamiids</taxon>
        <taxon>Solanales</taxon>
        <taxon>Solanaceae</taxon>
        <taxon>Nicotianoideae</taxon>
        <taxon>Nicotianeae</taxon>
        <taxon>Nicotiana</taxon>
    </lineage>
</organism>
<dbReference type="PANTHER" id="PTHR31672:SF13">
    <property type="entry name" value="F-BOX PROTEIN CPR30-LIKE"/>
    <property type="match status" value="1"/>
</dbReference>
<accession>A0A1S3X6M7</accession>
<dbReference type="Gene3D" id="1.20.1280.50">
    <property type="match status" value="1"/>
</dbReference>
<dbReference type="PaxDb" id="4097-A0A1S3X6M7"/>
<dbReference type="InterPro" id="IPR036047">
    <property type="entry name" value="F-box-like_dom_sf"/>
</dbReference>
<sequence>MADLDLPDDITTIVLSNLPVKSLLRFKCVSKPWNSWISSRRRKGAIARISNWNSTLSFRFINQQLTSEKTNDIKLLSCSFMGSCDGLILICRDEHIYLWNPATQFCAKVLELDFLNDDDYYIRAGLCFDSSKNVHKSVLIMHKDFRREFVIVASFKDRDGITVHGRLHYR</sequence>
<reference evidence="2" key="1">
    <citation type="submission" date="2025-08" db="UniProtKB">
        <authorList>
            <consortium name="RefSeq"/>
        </authorList>
    </citation>
    <scope>IDENTIFICATION</scope>
</reference>
<name>A0A1S3X6M7_TOBAC</name>
<feature type="domain" description="F-box" evidence="1">
    <location>
        <begin position="1"/>
        <end position="49"/>
    </location>
</feature>
<dbReference type="SUPFAM" id="SSF81383">
    <property type="entry name" value="F-box domain"/>
    <property type="match status" value="1"/>
</dbReference>
<dbReference type="KEGG" id="nta:107761862"/>
<dbReference type="SMART" id="SM00256">
    <property type="entry name" value="FBOX"/>
    <property type="match status" value="1"/>
</dbReference>
<dbReference type="InterPro" id="IPR001810">
    <property type="entry name" value="F-box_dom"/>
</dbReference>
<dbReference type="RefSeq" id="XP_016435640.1">
    <property type="nucleotide sequence ID" value="XM_016580154.1"/>
</dbReference>
<dbReference type="OMA" id="EHIYLWN"/>